<dbReference type="EMBL" id="JACIJC010000001">
    <property type="protein sequence ID" value="MBB5684945.1"/>
    <property type="molecule type" value="Genomic_DNA"/>
</dbReference>
<keyword evidence="4" id="KW-1185">Reference proteome</keyword>
<feature type="chain" id="PRO_5030828368" description="Ice-binding protein C-terminal domain-containing protein" evidence="1">
    <location>
        <begin position="26"/>
        <end position="181"/>
    </location>
</feature>
<sequence length="181" mass="18597">MKTLRSIVTIACATTILLVGAPATAAIKLVDASCSLATGCEFDGNIAPNTVLETQIAYNDAKSPDIVLNYLGKSDSGFGAVTGGSIGSGEWTASGFVIDYIAVKSGNQFMLYSAAGDNGFYTTDGLQNGKNKGLPALSHIAFFGRAGAVPEPATWAMMLVGFGAVGGAMRSKSRKRAPSFV</sequence>
<evidence type="ECO:0000256" key="1">
    <source>
        <dbReference type="SAM" id="SignalP"/>
    </source>
</evidence>
<dbReference type="NCBIfam" id="NF035944">
    <property type="entry name" value="PEPxxWA-CTERM"/>
    <property type="match status" value="1"/>
</dbReference>
<dbReference type="InterPro" id="IPR013424">
    <property type="entry name" value="Ice-binding_C"/>
</dbReference>
<accession>A0A7W9AG16</accession>
<organism evidence="3 4">
    <name type="scientific">Sphingobium boeckii</name>
    <dbReference type="NCBI Taxonomy" id="1082345"/>
    <lineage>
        <taxon>Bacteria</taxon>
        <taxon>Pseudomonadati</taxon>
        <taxon>Pseudomonadota</taxon>
        <taxon>Alphaproteobacteria</taxon>
        <taxon>Sphingomonadales</taxon>
        <taxon>Sphingomonadaceae</taxon>
        <taxon>Sphingobium</taxon>
    </lineage>
</organism>
<dbReference type="Pfam" id="PF07589">
    <property type="entry name" value="PEP-CTERM"/>
    <property type="match status" value="1"/>
</dbReference>
<evidence type="ECO:0000259" key="2">
    <source>
        <dbReference type="Pfam" id="PF07589"/>
    </source>
</evidence>
<gene>
    <name evidence="3" type="ORF">FHS49_000936</name>
</gene>
<evidence type="ECO:0000313" key="3">
    <source>
        <dbReference type="EMBL" id="MBB5684945.1"/>
    </source>
</evidence>
<evidence type="ECO:0000313" key="4">
    <source>
        <dbReference type="Proteomes" id="UP000549617"/>
    </source>
</evidence>
<name>A0A7W9AG16_9SPHN</name>
<dbReference type="Proteomes" id="UP000549617">
    <property type="component" value="Unassembled WGS sequence"/>
</dbReference>
<feature type="signal peptide" evidence="1">
    <location>
        <begin position="1"/>
        <end position="25"/>
    </location>
</feature>
<dbReference type="NCBIfam" id="TIGR02595">
    <property type="entry name" value="PEP_CTERM"/>
    <property type="match status" value="1"/>
</dbReference>
<protein>
    <recommendedName>
        <fullName evidence="2">Ice-binding protein C-terminal domain-containing protein</fullName>
    </recommendedName>
</protein>
<reference evidence="3 4" key="1">
    <citation type="submission" date="2020-08" db="EMBL/GenBank/DDBJ databases">
        <title>Genomic Encyclopedia of Type Strains, Phase IV (KMG-IV): sequencing the most valuable type-strain genomes for metagenomic binning, comparative biology and taxonomic classification.</title>
        <authorList>
            <person name="Goeker M."/>
        </authorList>
    </citation>
    <scope>NUCLEOTIDE SEQUENCE [LARGE SCALE GENOMIC DNA]</scope>
    <source>
        <strain evidence="3 4">DSM 25079</strain>
    </source>
</reference>
<proteinExistence type="predicted"/>
<feature type="domain" description="Ice-binding protein C-terminal" evidence="2">
    <location>
        <begin position="148"/>
        <end position="170"/>
    </location>
</feature>
<keyword evidence="1" id="KW-0732">Signal</keyword>
<comment type="caution">
    <text evidence="3">The sequence shown here is derived from an EMBL/GenBank/DDBJ whole genome shotgun (WGS) entry which is preliminary data.</text>
</comment>
<dbReference type="AlphaFoldDB" id="A0A7W9AG16"/>